<proteinExistence type="inferred from homology"/>
<dbReference type="EMBL" id="CP045121">
    <property type="protein sequence ID" value="QIN77944.1"/>
    <property type="molecule type" value="Genomic_DNA"/>
</dbReference>
<evidence type="ECO:0000313" key="4">
    <source>
        <dbReference type="Proteomes" id="UP000502706"/>
    </source>
</evidence>
<comment type="similarity">
    <text evidence="1">Belongs to the UPF0332 family.</text>
</comment>
<evidence type="ECO:0000313" key="3">
    <source>
        <dbReference type="EMBL" id="QIN77944.1"/>
    </source>
</evidence>
<dbReference type="InterPro" id="IPR052226">
    <property type="entry name" value="UPF0332_toxin"/>
</dbReference>
<evidence type="ECO:0000259" key="2">
    <source>
        <dbReference type="Pfam" id="PF05168"/>
    </source>
</evidence>
<gene>
    <name evidence="3" type="ORF">GBA65_04765</name>
</gene>
<sequence>MSQVRALLHKAERSFSAAVLLLEAGSPDFAASRAYYGCFYVAEALLLSEGLRFSRHGQVISQYGRLFAKEERLDRRFHRLLDYAFSIRQAADYTVELAIDAGETRKVIEEGKTFLAAAQEYLDRHSV</sequence>
<dbReference type="PANTHER" id="PTHR36565:SF1">
    <property type="entry name" value="UPF0332 PROTEIN TM_1000"/>
    <property type="match status" value="1"/>
</dbReference>
<feature type="domain" description="HEPN" evidence="2">
    <location>
        <begin position="4"/>
        <end position="119"/>
    </location>
</feature>
<keyword evidence="4" id="KW-1185">Reference proteome</keyword>
<name>A0A6G8PUA8_9ACTN</name>
<dbReference type="KEGG" id="rmar:GBA65_04765"/>
<protein>
    <submittedName>
        <fullName evidence="3">HEPN domain-containing protein</fullName>
    </submittedName>
</protein>
<evidence type="ECO:0000256" key="1">
    <source>
        <dbReference type="ARBA" id="ARBA00038248"/>
    </source>
</evidence>
<dbReference type="Pfam" id="PF05168">
    <property type="entry name" value="HEPN"/>
    <property type="match status" value="1"/>
</dbReference>
<dbReference type="InterPro" id="IPR007842">
    <property type="entry name" value="HEPN_dom"/>
</dbReference>
<reference evidence="3 4" key="1">
    <citation type="submission" date="2019-10" db="EMBL/GenBank/DDBJ databases">
        <title>Rubrobacter sp nov SCSIO 52915 isolated from a deep-sea sediment in the South China Sea.</title>
        <authorList>
            <person name="Chen R.W."/>
        </authorList>
    </citation>
    <scope>NUCLEOTIDE SEQUENCE [LARGE SCALE GENOMIC DNA]</scope>
    <source>
        <strain evidence="3 4">SCSIO 52915</strain>
    </source>
</reference>
<dbReference type="Proteomes" id="UP000502706">
    <property type="component" value="Chromosome"/>
</dbReference>
<dbReference type="PANTHER" id="PTHR36565">
    <property type="entry name" value="UPF0332 PROTEIN TM_1000"/>
    <property type="match status" value="1"/>
</dbReference>
<dbReference type="Gene3D" id="1.20.120.330">
    <property type="entry name" value="Nucleotidyltransferases domain 2"/>
    <property type="match status" value="1"/>
</dbReference>
<accession>A0A6G8PUA8</accession>
<organism evidence="3 4">
    <name type="scientific">Rubrobacter marinus</name>
    <dbReference type="NCBI Taxonomy" id="2653852"/>
    <lineage>
        <taxon>Bacteria</taxon>
        <taxon>Bacillati</taxon>
        <taxon>Actinomycetota</taxon>
        <taxon>Rubrobacteria</taxon>
        <taxon>Rubrobacterales</taxon>
        <taxon>Rubrobacteraceae</taxon>
        <taxon>Rubrobacter</taxon>
    </lineage>
</organism>
<dbReference type="RefSeq" id="WP_166395620.1">
    <property type="nucleotide sequence ID" value="NZ_CP045121.1"/>
</dbReference>
<dbReference type="AlphaFoldDB" id="A0A6G8PUA8"/>